<accession>A0A0A7KHY1</accession>
<dbReference type="KEGG" id="dsw:QR90_12985"/>
<dbReference type="SUPFAM" id="SSF52317">
    <property type="entry name" value="Class I glutamine amidotransferase-like"/>
    <property type="match status" value="1"/>
</dbReference>
<sequence length="326" mass="33573">MAEWGRDPAVGKFKGCFIKPVPGSSVPAPKPTPAPTPAPKPTPAPTAGKPRVLLVDDDMGVGADVTGALRDALKSNAVSGGAFVWNVQSQGPAPLSEMQKADIVIWASGEQYQNTITPADQNTLRQYLSGGGRLLVTGQDIGYDIGEGDFYRSVLKSRLVADSSGTAKFVTSGPFGNTAYTLNAAGSAQNQVYPDVIADLGGSATVASWGSANANAGTISAQSIKVDPNRGRAAQKQQDPRGLVEQLAGKIIGTALGQIFGTSGQQASQPARGGRVSAQSAGENAGAIVANDAGRYRTVNMGFGLEGLTPGSRNALVKTAFDWLMR</sequence>
<gene>
    <name evidence="2" type="ORF">QR90_12985</name>
</gene>
<dbReference type="STRING" id="1182571.QR90_12985"/>
<dbReference type="InterPro" id="IPR029062">
    <property type="entry name" value="Class_I_gatase-like"/>
</dbReference>
<name>A0A0A7KHY1_9DEIO</name>
<dbReference type="Proteomes" id="UP000030634">
    <property type="component" value="Chromosome"/>
</dbReference>
<protein>
    <submittedName>
        <fullName evidence="2">Uncharacterized protein</fullName>
    </submittedName>
</protein>
<dbReference type="AlphaFoldDB" id="A0A0A7KHY1"/>
<feature type="region of interest" description="Disordered" evidence="1">
    <location>
        <begin position="21"/>
        <end position="50"/>
    </location>
</feature>
<evidence type="ECO:0000313" key="3">
    <source>
        <dbReference type="Proteomes" id="UP000030634"/>
    </source>
</evidence>
<feature type="region of interest" description="Disordered" evidence="1">
    <location>
        <begin position="263"/>
        <end position="282"/>
    </location>
</feature>
<dbReference type="EMBL" id="CP010028">
    <property type="protein sequence ID" value="AIZ45787.1"/>
    <property type="molecule type" value="Genomic_DNA"/>
</dbReference>
<organism evidence="2 3">
    <name type="scientific">Deinococcus radiopugnans</name>
    <dbReference type="NCBI Taxonomy" id="57497"/>
    <lineage>
        <taxon>Bacteria</taxon>
        <taxon>Thermotogati</taxon>
        <taxon>Deinococcota</taxon>
        <taxon>Deinococci</taxon>
        <taxon>Deinococcales</taxon>
        <taxon>Deinococcaceae</taxon>
        <taxon>Deinococcus</taxon>
    </lineage>
</organism>
<reference evidence="3" key="1">
    <citation type="submission" date="2014-11" db="EMBL/GenBank/DDBJ databases">
        <title>Hymenobacter sp. DG25B genome submission.</title>
        <authorList>
            <person name="Jung H.-Y."/>
            <person name="Kim M.K."/>
            <person name="Srinivasan S."/>
            <person name="Lim S."/>
        </authorList>
    </citation>
    <scope>NUCLEOTIDE SEQUENCE [LARGE SCALE GENOMIC DNA]</scope>
    <source>
        <strain evidence="3">DY59</strain>
    </source>
</reference>
<evidence type="ECO:0000256" key="1">
    <source>
        <dbReference type="SAM" id="MobiDB-lite"/>
    </source>
</evidence>
<feature type="compositionally biased region" description="Pro residues" evidence="1">
    <location>
        <begin position="28"/>
        <end position="44"/>
    </location>
</feature>
<evidence type="ECO:0000313" key="2">
    <source>
        <dbReference type="EMBL" id="AIZ45787.1"/>
    </source>
</evidence>
<proteinExistence type="predicted"/>
<dbReference type="HOGENOM" id="CLU_851840_0_0_0"/>
<dbReference type="RefSeq" id="WP_039685128.1">
    <property type="nucleotide sequence ID" value="NZ_CP010028.1"/>
</dbReference>